<dbReference type="InterPro" id="IPR002048">
    <property type="entry name" value="EF_hand_dom"/>
</dbReference>
<feature type="domain" description="EF-hand" evidence="16">
    <location>
        <begin position="378"/>
        <end position="413"/>
    </location>
</feature>
<keyword evidence="9 15" id="KW-1133">Transmembrane helix</keyword>
<keyword evidence="13" id="KW-0407">Ion channel</keyword>
<dbReference type="InterPro" id="IPR005821">
    <property type="entry name" value="Ion_trans_dom"/>
</dbReference>
<dbReference type="SUPFAM" id="SSF47473">
    <property type="entry name" value="EF-hand"/>
    <property type="match status" value="1"/>
</dbReference>
<dbReference type="CDD" id="cd00051">
    <property type="entry name" value="EFh"/>
    <property type="match status" value="1"/>
</dbReference>
<keyword evidence="10" id="KW-0406">Ion transport</keyword>
<accession>A0ABP0P5K5</accession>
<protein>
    <recommendedName>
        <fullName evidence="16">EF-hand domain-containing protein</fullName>
    </recommendedName>
</protein>
<gene>
    <name evidence="17" type="ORF">CCMP2556_LOCUS34960</name>
</gene>
<feature type="transmembrane region" description="Helical" evidence="15">
    <location>
        <begin position="200"/>
        <end position="222"/>
    </location>
</feature>
<dbReference type="Pfam" id="PF13499">
    <property type="entry name" value="EF-hand_7"/>
    <property type="match status" value="1"/>
</dbReference>
<keyword evidence="11 15" id="KW-0472">Membrane</keyword>
<keyword evidence="4" id="KW-0109">Calcium transport</keyword>
<evidence type="ECO:0000259" key="16">
    <source>
        <dbReference type="PROSITE" id="PS50222"/>
    </source>
</evidence>
<feature type="transmembrane region" description="Helical" evidence="15">
    <location>
        <begin position="287"/>
        <end position="310"/>
    </location>
</feature>
<evidence type="ECO:0000256" key="13">
    <source>
        <dbReference type="ARBA" id="ARBA00023303"/>
    </source>
</evidence>
<evidence type="ECO:0000256" key="7">
    <source>
        <dbReference type="ARBA" id="ARBA00022837"/>
    </source>
</evidence>
<keyword evidence="6 15" id="KW-0812">Transmembrane</keyword>
<comment type="subcellular location">
    <subcellularLocation>
        <location evidence="1">Membrane</location>
        <topology evidence="1">Multi-pass membrane protein</topology>
    </subcellularLocation>
</comment>
<dbReference type="InterPro" id="IPR050599">
    <property type="entry name" value="VDCC_alpha-1_subunit"/>
</dbReference>
<keyword evidence="7" id="KW-0106">Calcium</keyword>
<dbReference type="InterPro" id="IPR027359">
    <property type="entry name" value="Volt_channel_dom_sf"/>
</dbReference>
<dbReference type="Gene3D" id="1.10.287.70">
    <property type="match status" value="1"/>
</dbReference>
<dbReference type="EMBL" id="CAXAMN010022584">
    <property type="protein sequence ID" value="CAK9071039.1"/>
    <property type="molecule type" value="Genomic_DNA"/>
</dbReference>
<evidence type="ECO:0000256" key="10">
    <source>
        <dbReference type="ARBA" id="ARBA00023065"/>
    </source>
</evidence>
<evidence type="ECO:0000256" key="11">
    <source>
        <dbReference type="ARBA" id="ARBA00023136"/>
    </source>
</evidence>
<sequence length="694" mass="76014">MSALATARSGTRMSVIGQYLGAPMSAMSRKKVERIAVNSDFVVGPSEESNDDDSFRGRFKRSASKCSKSRRLANFIVVVILIDGICTCRDIDCRAQNLTTPLGFRIVSDICLAIYIGEFLLHFCLEGCKIFMDWIIVLDFLVILCGILELVVGRIMQDASLGGISVARALRLGRVLRLTRFLRKLRSLRELHKLATMMTTCAKTLVWSFLLCFVVMTVWSMLMVEAVNPLMQQLQQESGTFTECGQRCQRAMTSVMDANLLLFQTVIAGDGWGEIAVPLIQSYPQTAIILMGSFMTLVFGVLNLVVAVVVDTFADARQNDVQNLAEEMEDEVEYDRMSLAKLFARIDADGSGQVTLDELIEGARKDPIFQSRLRVMDIDESDLQMLFEMIDVDGSGSIEAAEFIGPLSRWAHDSKTAPRFIKYNLMQSMKIQEDMYDLCEDCFQHLALQIDKVYGEVKGLRSQPVKSMKFDGSSPTLTSPTLNAGIVPKEGESNSPALITFSAPQGSPSVPGGSAALNCKEATKEHVFSVNLSRKVALLTGTASAASGSAAAAQQTELQLDISMERVVAQLECSVQRLECFAQQAEHILNKSTELPPRRERTYTDSAGSNGAKADVFWAHYMDRDMGGKRRTIRSNGPGGGSGLPRDRRTRRERAPGTARLSEGSGFGGVSENAVTKISSFATSSASESEPAVS</sequence>
<feature type="region of interest" description="Disordered" evidence="14">
    <location>
        <begin position="628"/>
        <end position="671"/>
    </location>
</feature>
<dbReference type="PANTHER" id="PTHR45628:SF7">
    <property type="entry name" value="VOLTAGE-DEPENDENT CALCIUM CHANNEL TYPE A SUBUNIT ALPHA-1"/>
    <property type="match status" value="1"/>
</dbReference>
<name>A0ABP0P5K5_9DINO</name>
<evidence type="ECO:0000256" key="2">
    <source>
        <dbReference type="ARBA" id="ARBA00022448"/>
    </source>
</evidence>
<reference evidence="17 18" key="1">
    <citation type="submission" date="2024-02" db="EMBL/GenBank/DDBJ databases">
        <authorList>
            <person name="Chen Y."/>
            <person name="Shah S."/>
            <person name="Dougan E. K."/>
            <person name="Thang M."/>
            <person name="Chan C."/>
        </authorList>
    </citation>
    <scope>NUCLEOTIDE SEQUENCE [LARGE SCALE GENOMIC DNA]</scope>
</reference>
<dbReference type="SMART" id="SM00054">
    <property type="entry name" value="EFh"/>
    <property type="match status" value="2"/>
</dbReference>
<dbReference type="Pfam" id="PF00520">
    <property type="entry name" value="Ion_trans"/>
    <property type="match status" value="1"/>
</dbReference>
<keyword evidence="5" id="KW-0107">Calcium channel</keyword>
<feature type="domain" description="EF-hand" evidence="16">
    <location>
        <begin position="334"/>
        <end position="369"/>
    </location>
</feature>
<comment type="caution">
    <text evidence="17">The sequence shown here is derived from an EMBL/GenBank/DDBJ whole genome shotgun (WGS) entry which is preliminary data.</text>
</comment>
<keyword evidence="3" id="KW-0597">Phosphoprotein</keyword>
<evidence type="ECO:0000256" key="6">
    <source>
        <dbReference type="ARBA" id="ARBA00022692"/>
    </source>
</evidence>
<keyword evidence="12" id="KW-0325">Glycoprotein</keyword>
<evidence type="ECO:0000256" key="8">
    <source>
        <dbReference type="ARBA" id="ARBA00022882"/>
    </source>
</evidence>
<dbReference type="PROSITE" id="PS50222">
    <property type="entry name" value="EF_HAND_2"/>
    <property type="match status" value="2"/>
</dbReference>
<evidence type="ECO:0000256" key="14">
    <source>
        <dbReference type="SAM" id="MobiDB-lite"/>
    </source>
</evidence>
<evidence type="ECO:0000256" key="9">
    <source>
        <dbReference type="ARBA" id="ARBA00022989"/>
    </source>
</evidence>
<dbReference type="Proteomes" id="UP001642484">
    <property type="component" value="Unassembled WGS sequence"/>
</dbReference>
<feature type="transmembrane region" description="Helical" evidence="15">
    <location>
        <begin position="104"/>
        <end position="124"/>
    </location>
</feature>
<evidence type="ECO:0000256" key="5">
    <source>
        <dbReference type="ARBA" id="ARBA00022673"/>
    </source>
</evidence>
<feature type="transmembrane region" description="Helical" evidence="15">
    <location>
        <begin position="131"/>
        <end position="153"/>
    </location>
</feature>
<evidence type="ECO:0000256" key="1">
    <source>
        <dbReference type="ARBA" id="ARBA00004141"/>
    </source>
</evidence>
<proteinExistence type="predicted"/>
<organism evidence="17 18">
    <name type="scientific">Durusdinium trenchii</name>
    <dbReference type="NCBI Taxonomy" id="1381693"/>
    <lineage>
        <taxon>Eukaryota</taxon>
        <taxon>Sar</taxon>
        <taxon>Alveolata</taxon>
        <taxon>Dinophyceae</taxon>
        <taxon>Suessiales</taxon>
        <taxon>Symbiodiniaceae</taxon>
        <taxon>Durusdinium</taxon>
    </lineage>
</organism>
<evidence type="ECO:0000256" key="3">
    <source>
        <dbReference type="ARBA" id="ARBA00022553"/>
    </source>
</evidence>
<evidence type="ECO:0000313" key="17">
    <source>
        <dbReference type="EMBL" id="CAK9071039.1"/>
    </source>
</evidence>
<keyword evidence="18" id="KW-1185">Reference proteome</keyword>
<dbReference type="SUPFAM" id="SSF81324">
    <property type="entry name" value="Voltage-gated potassium channels"/>
    <property type="match status" value="1"/>
</dbReference>
<dbReference type="PROSITE" id="PS00018">
    <property type="entry name" value="EF_HAND_1"/>
    <property type="match status" value="2"/>
</dbReference>
<evidence type="ECO:0000256" key="15">
    <source>
        <dbReference type="SAM" id="Phobius"/>
    </source>
</evidence>
<evidence type="ECO:0000313" key="18">
    <source>
        <dbReference type="Proteomes" id="UP001642484"/>
    </source>
</evidence>
<dbReference type="Gene3D" id="1.20.120.350">
    <property type="entry name" value="Voltage-gated potassium channels. Chain C"/>
    <property type="match status" value="1"/>
</dbReference>
<dbReference type="InterPro" id="IPR011992">
    <property type="entry name" value="EF-hand-dom_pair"/>
</dbReference>
<dbReference type="Gene3D" id="1.10.238.10">
    <property type="entry name" value="EF-hand"/>
    <property type="match status" value="1"/>
</dbReference>
<keyword evidence="8" id="KW-0851">Voltage-gated channel</keyword>
<dbReference type="PANTHER" id="PTHR45628">
    <property type="entry name" value="VOLTAGE-DEPENDENT CALCIUM CHANNEL TYPE A SUBUNIT ALPHA-1"/>
    <property type="match status" value="1"/>
</dbReference>
<dbReference type="InterPro" id="IPR018247">
    <property type="entry name" value="EF_Hand_1_Ca_BS"/>
</dbReference>
<evidence type="ECO:0000256" key="12">
    <source>
        <dbReference type="ARBA" id="ARBA00023180"/>
    </source>
</evidence>
<evidence type="ECO:0000256" key="4">
    <source>
        <dbReference type="ARBA" id="ARBA00022568"/>
    </source>
</evidence>
<keyword evidence="2" id="KW-0813">Transport</keyword>